<evidence type="ECO:0000256" key="7">
    <source>
        <dbReference type="ARBA" id="ARBA00023180"/>
    </source>
</evidence>
<dbReference type="PANTHER" id="PTHR22897">
    <property type="entry name" value="QUIESCIN Q6-RELATED SULFHYDRYL OXIDASE"/>
    <property type="match status" value="1"/>
</dbReference>
<dbReference type="Pfam" id="PF04777">
    <property type="entry name" value="Evr1_Alr"/>
    <property type="match status" value="1"/>
</dbReference>
<evidence type="ECO:0000256" key="1">
    <source>
        <dbReference type="ARBA" id="ARBA00001974"/>
    </source>
</evidence>
<evidence type="ECO:0000256" key="6">
    <source>
        <dbReference type="ARBA" id="ARBA00023157"/>
    </source>
</evidence>
<evidence type="ECO:0000313" key="12">
    <source>
        <dbReference type="EMBL" id="KAL3762087.1"/>
    </source>
</evidence>
<dbReference type="PANTHER" id="PTHR22897:SF8">
    <property type="entry name" value="SULFHYDRYL OXIDASE"/>
    <property type="match status" value="1"/>
</dbReference>
<dbReference type="Proteomes" id="UP001530293">
    <property type="component" value="Unassembled WGS sequence"/>
</dbReference>
<evidence type="ECO:0000256" key="9">
    <source>
        <dbReference type="SAM" id="MobiDB-lite"/>
    </source>
</evidence>
<dbReference type="GO" id="GO:0016972">
    <property type="term" value="F:thiol oxidase activity"/>
    <property type="evidence" value="ECO:0007669"/>
    <property type="project" value="UniProtKB-EC"/>
</dbReference>
<name>A0ABD3MEP8_9STRA</name>
<evidence type="ECO:0000256" key="4">
    <source>
        <dbReference type="ARBA" id="ARBA00022827"/>
    </source>
</evidence>
<dbReference type="EMBL" id="JALLBG020000141">
    <property type="protein sequence ID" value="KAL3762087.1"/>
    <property type="molecule type" value="Genomic_DNA"/>
</dbReference>
<keyword evidence="6" id="KW-1015">Disulfide bond</keyword>
<dbReference type="PROSITE" id="PS51324">
    <property type="entry name" value="ERV_ALR"/>
    <property type="match status" value="1"/>
</dbReference>
<evidence type="ECO:0000256" key="3">
    <source>
        <dbReference type="ARBA" id="ARBA00022729"/>
    </source>
</evidence>
<protein>
    <recommendedName>
        <fullName evidence="8">Sulfhydryl oxidase</fullName>
        <ecNumber evidence="8">1.8.3.2</ecNumber>
    </recommendedName>
</protein>
<evidence type="ECO:0000259" key="11">
    <source>
        <dbReference type="PROSITE" id="PS51352"/>
    </source>
</evidence>
<feature type="domain" description="ERV/ALR sulfhydryl oxidase" evidence="10">
    <location>
        <begin position="280"/>
        <end position="398"/>
    </location>
</feature>
<feature type="compositionally biased region" description="Polar residues" evidence="9">
    <location>
        <begin position="399"/>
        <end position="412"/>
    </location>
</feature>
<feature type="region of interest" description="Disordered" evidence="9">
    <location>
        <begin position="390"/>
        <end position="413"/>
    </location>
</feature>
<reference evidence="12 13" key="1">
    <citation type="submission" date="2024-10" db="EMBL/GenBank/DDBJ databases">
        <title>Updated reference genomes for cyclostephanoid diatoms.</title>
        <authorList>
            <person name="Roberts W.R."/>
            <person name="Alverson A.J."/>
        </authorList>
    </citation>
    <scope>NUCLEOTIDE SEQUENCE [LARGE SCALE GENOMIC DNA]</scope>
    <source>
        <strain evidence="12 13">AJA232-27</strain>
    </source>
</reference>
<dbReference type="EC" id="1.8.3.2" evidence="8"/>
<evidence type="ECO:0000256" key="2">
    <source>
        <dbReference type="ARBA" id="ARBA00022630"/>
    </source>
</evidence>
<feature type="region of interest" description="Disordered" evidence="9">
    <location>
        <begin position="28"/>
        <end position="49"/>
    </location>
</feature>
<dbReference type="SUPFAM" id="SSF69000">
    <property type="entry name" value="FAD-dependent thiol oxidase"/>
    <property type="match status" value="1"/>
</dbReference>
<dbReference type="InterPro" id="IPR013766">
    <property type="entry name" value="Thioredoxin_domain"/>
</dbReference>
<dbReference type="CDD" id="cd02961">
    <property type="entry name" value="PDI_a_family"/>
    <property type="match status" value="1"/>
</dbReference>
<keyword evidence="3" id="KW-0732">Signal</keyword>
<dbReference type="PROSITE" id="PS00194">
    <property type="entry name" value="THIOREDOXIN_1"/>
    <property type="match status" value="1"/>
</dbReference>
<comment type="cofactor">
    <cofactor evidence="1 8">
        <name>FAD</name>
        <dbReference type="ChEBI" id="CHEBI:57692"/>
    </cofactor>
</comment>
<dbReference type="Gene3D" id="3.40.30.10">
    <property type="entry name" value="Glutaredoxin"/>
    <property type="match status" value="1"/>
</dbReference>
<comment type="catalytic activity">
    <reaction evidence="8">
        <text>2 R'C(R)SH + O2 = R'C(R)S-S(R)CR' + H2O2</text>
        <dbReference type="Rhea" id="RHEA:17357"/>
        <dbReference type="ChEBI" id="CHEBI:15379"/>
        <dbReference type="ChEBI" id="CHEBI:16240"/>
        <dbReference type="ChEBI" id="CHEBI:16520"/>
        <dbReference type="ChEBI" id="CHEBI:17412"/>
        <dbReference type="EC" id="1.8.3.2"/>
    </reaction>
</comment>
<keyword evidence="4 8" id="KW-0274">FAD</keyword>
<proteinExistence type="predicted"/>
<evidence type="ECO:0000256" key="8">
    <source>
        <dbReference type="RuleBase" id="RU371123"/>
    </source>
</evidence>
<dbReference type="SUPFAM" id="SSF52833">
    <property type="entry name" value="Thioredoxin-like"/>
    <property type="match status" value="1"/>
</dbReference>
<keyword evidence="5 8" id="KW-0560">Oxidoreductase</keyword>
<dbReference type="InterPro" id="IPR039798">
    <property type="entry name" value="Sulfhydryl_oxidase"/>
</dbReference>
<accession>A0ABD3MEP8</accession>
<organism evidence="12 13">
    <name type="scientific">Discostella pseudostelligera</name>
    <dbReference type="NCBI Taxonomy" id="259834"/>
    <lineage>
        <taxon>Eukaryota</taxon>
        <taxon>Sar</taxon>
        <taxon>Stramenopiles</taxon>
        <taxon>Ochrophyta</taxon>
        <taxon>Bacillariophyta</taxon>
        <taxon>Coscinodiscophyceae</taxon>
        <taxon>Thalassiosirophycidae</taxon>
        <taxon>Stephanodiscales</taxon>
        <taxon>Stephanodiscaceae</taxon>
        <taxon>Discostella</taxon>
    </lineage>
</organism>
<dbReference type="Pfam" id="PF00085">
    <property type="entry name" value="Thioredoxin"/>
    <property type="match status" value="1"/>
</dbReference>
<feature type="compositionally biased region" description="Low complexity" evidence="9">
    <location>
        <begin position="37"/>
        <end position="46"/>
    </location>
</feature>
<evidence type="ECO:0000256" key="5">
    <source>
        <dbReference type="ARBA" id="ARBA00023002"/>
    </source>
</evidence>
<keyword evidence="13" id="KW-1185">Reference proteome</keyword>
<dbReference type="AlphaFoldDB" id="A0ABD3MEP8"/>
<dbReference type="InterPro" id="IPR017937">
    <property type="entry name" value="Thioredoxin_CS"/>
</dbReference>
<dbReference type="InterPro" id="IPR036249">
    <property type="entry name" value="Thioredoxin-like_sf"/>
</dbReference>
<dbReference type="InterPro" id="IPR017905">
    <property type="entry name" value="ERV/ALR_sulphydryl_oxidase"/>
</dbReference>
<comment type="caution">
    <text evidence="12">The sequence shown here is derived from an EMBL/GenBank/DDBJ whole genome shotgun (WGS) entry which is preliminary data.</text>
</comment>
<evidence type="ECO:0000313" key="13">
    <source>
        <dbReference type="Proteomes" id="UP001530293"/>
    </source>
</evidence>
<dbReference type="PROSITE" id="PS51352">
    <property type="entry name" value="THIOREDOXIN_2"/>
    <property type="match status" value="1"/>
</dbReference>
<sequence>MDRPQYLYFDENGIDAANENSPVIEYLVPHDDHDGSDTSNSSSSSSLNPDFLYQPSSQPEYVPPPRVVVFYAPWCPHCVHYVPRYKQLATNVMSANPTIKFYAISCVAHNELCNAQSIHSFPTIKLFREGSYEPRMGKVGIGSNSVLRELGFDGVAVDGSDDKAEASGKKLHSRVTPFRDNDVHDAWSDAALSFEFALKNGIYMEHGPLADDKREAFRNWLDLLSKSLPAQMKRTHTIIDALLENFSLASSGQSELDDLVRSQVFSKSSLSASSWRTCTNGNNEMGYTCGLWDLFHIMSVGVVEYNRHNNPTIPTGHASETLRNYIDHFFQCDECRMNFLSMYDTCAFDGCHRLSENPSSKEEEWRELTLWLWETHNDVNVRLLGERLEANEESKPNHSESQQARWPSSRSCPSCWREDNSWEQEEVFNHLHNMYWSGNPSYIKIASDNYDTMSSGGWTQSLLRWKSTLVSFVFAMLIRHIYTWKRRKFTSGQHKK</sequence>
<keyword evidence="7" id="KW-0325">Glycoprotein</keyword>
<dbReference type="Gene3D" id="1.20.120.310">
    <property type="entry name" value="ERV/ALR sulfhydryl oxidase domain"/>
    <property type="match status" value="1"/>
</dbReference>
<keyword evidence="2 8" id="KW-0285">Flavoprotein</keyword>
<evidence type="ECO:0000259" key="10">
    <source>
        <dbReference type="PROSITE" id="PS51324"/>
    </source>
</evidence>
<feature type="domain" description="Thioredoxin" evidence="11">
    <location>
        <begin position="42"/>
        <end position="193"/>
    </location>
</feature>
<gene>
    <name evidence="12" type="ORF">ACHAWU_003826</name>
</gene>
<dbReference type="InterPro" id="IPR036774">
    <property type="entry name" value="ERV/ALR_sulphydryl_oxid_sf"/>
</dbReference>